<evidence type="ECO:0000313" key="7">
    <source>
        <dbReference type="Ensembl" id="ENSCMIP00000033387.1"/>
    </source>
</evidence>
<keyword evidence="5 6" id="KW-0472">Membrane</keyword>
<keyword evidence="2" id="KW-0813">Transport</keyword>
<evidence type="ECO:0000256" key="3">
    <source>
        <dbReference type="ARBA" id="ARBA00022692"/>
    </source>
</evidence>
<accession>A0A4W3IV90</accession>
<dbReference type="AlphaFoldDB" id="A0A4W3IV90"/>
<keyword evidence="4 6" id="KW-1133">Transmembrane helix</keyword>
<keyword evidence="8" id="KW-1185">Reference proteome</keyword>
<dbReference type="Proteomes" id="UP000314986">
    <property type="component" value="Unassembled WGS sequence"/>
</dbReference>
<dbReference type="Ensembl" id="ENSCMIT00000033893.1">
    <property type="protein sequence ID" value="ENSCMIP00000033387.1"/>
    <property type="gene ID" value="ENSCMIG00000014247.1"/>
</dbReference>
<dbReference type="InParanoid" id="A0A4W3IV90"/>
<organism evidence="7 8">
    <name type="scientific">Callorhinchus milii</name>
    <name type="common">Ghost shark</name>
    <dbReference type="NCBI Taxonomy" id="7868"/>
    <lineage>
        <taxon>Eukaryota</taxon>
        <taxon>Metazoa</taxon>
        <taxon>Chordata</taxon>
        <taxon>Craniata</taxon>
        <taxon>Vertebrata</taxon>
        <taxon>Chondrichthyes</taxon>
        <taxon>Holocephali</taxon>
        <taxon>Chimaeriformes</taxon>
        <taxon>Callorhinchidae</taxon>
        <taxon>Callorhinchus</taxon>
    </lineage>
</organism>
<dbReference type="PROSITE" id="PS50267">
    <property type="entry name" value="NA_NEUROTRAN_SYMP_3"/>
    <property type="match status" value="1"/>
</dbReference>
<feature type="transmembrane region" description="Helical" evidence="6">
    <location>
        <begin position="26"/>
        <end position="48"/>
    </location>
</feature>
<dbReference type="InterPro" id="IPR000175">
    <property type="entry name" value="Na/ntran_symport"/>
</dbReference>
<dbReference type="GO" id="GO:0042995">
    <property type="term" value="C:cell projection"/>
    <property type="evidence" value="ECO:0007669"/>
    <property type="project" value="TreeGrafter"/>
</dbReference>
<sequence>MLFQDEGRRGLLPFGRHLAEGKGENAVSLTVVYVTATFPYLMLLVLLIRGVTLPGASEGIKFYLYPDMSRLSDPQFLSPATCRYRRQVTHKALGGRLFEKPQ</sequence>
<proteinExistence type="predicted"/>
<reference evidence="8" key="2">
    <citation type="journal article" date="2007" name="PLoS Biol.">
        <title>Survey sequencing and comparative analysis of the elephant shark (Callorhinchus milii) genome.</title>
        <authorList>
            <person name="Venkatesh B."/>
            <person name="Kirkness E.F."/>
            <person name="Loh Y.H."/>
            <person name="Halpern A.L."/>
            <person name="Lee A.P."/>
            <person name="Johnson J."/>
            <person name="Dandona N."/>
            <person name="Viswanathan L.D."/>
            <person name="Tay A."/>
            <person name="Venter J.C."/>
            <person name="Strausberg R.L."/>
            <person name="Brenner S."/>
        </authorList>
    </citation>
    <scope>NUCLEOTIDE SEQUENCE [LARGE SCALE GENOMIC DNA]</scope>
</reference>
<evidence type="ECO:0000256" key="1">
    <source>
        <dbReference type="ARBA" id="ARBA00004141"/>
    </source>
</evidence>
<reference evidence="7" key="4">
    <citation type="submission" date="2025-08" db="UniProtKB">
        <authorList>
            <consortium name="Ensembl"/>
        </authorList>
    </citation>
    <scope>IDENTIFICATION</scope>
</reference>
<name>A0A4W3IV90_CALMI</name>
<evidence type="ECO:0000313" key="8">
    <source>
        <dbReference type="Proteomes" id="UP000314986"/>
    </source>
</evidence>
<dbReference type="PANTHER" id="PTHR11616:SF124">
    <property type="entry name" value="SODIUM- AND CHLORIDE-DEPENDENT GABA TRANSPORTER 3"/>
    <property type="match status" value="1"/>
</dbReference>
<evidence type="ECO:0000256" key="5">
    <source>
        <dbReference type="ARBA" id="ARBA00023136"/>
    </source>
</evidence>
<reference evidence="7" key="5">
    <citation type="submission" date="2025-09" db="UniProtKB">
        <authorList>
            <consortium name="Ensembl"/>
        </authorList>
    </citation>
    <scope>IDENTIFICATION</scope>
</reference>
<dbReference type="SUPFAM" id="SSF161070">
    <property type="entry name" value="SNF-like"/>
    <property type="match status" value="1"/>
</dbReference>
<reference evidence="8" key="3">
    <citation type="journal article" date="2014" name="Nature">
        <title>Elephant shark genome provides unique insights into gnathostome evolution.</title>
        <authorList>
            <consortium name="International Elephant Shark Genome Sequencing Consortium"/>
            <person name="Venkatesh B."/>
            <person name="Lee A.P."/>
            <person name="Ravi V."/>
            <person name="Maurya A.K."/>
            <person name="Lian M.M."/>
            <person name="Swann J.B."/>
            <person name="Ohta Y."/>
            <person name="Flajnik M.F."/>
            <person name="Sutoh Y."/>
            <person name="Kasahara M."/>
            <person name="Hoon S."/>
            <person name="Gangu V."/>
            <person name="Roy S.W."/>
            <person name="Irimia M."/>
            <person name="Korzh V."/>
            <person name="Kondrychyn I."/>
            <person name="Lim Z.W."/>
            <person name="Tay B.H."/>
            <person name="Tohari S."/>
            <person name="Kong K.W."/>
            <person name="Ho S."/>
            <person name="Lorente-Galdos B."/>
            <person name="Quilez J."/>
            <person name="Marques-Bonet T."/>
            <person name="Raney B.J."/>
            <person name="Ingham P.W."/>
            <person name="Tay A."/>
            <person name="Hillier L.W."/>
            <person name="Minx P."/>
            <person name="Boehm T."/>
            <person name="Wilson R.K."/>
            <person name="Brenner S."/>
            <person name="Warren W.C."/>
        </authorList>
    </citation>
    <scope>NUCLEOTIDE SEQUENCE [LARGE SCALE GENOMIC DNA]</scope>
</reference>
<dbReference type="GO" id="GO:0005332">
    <property type="term" value="F:gamma-aminobutyric acid:sodium:chloride symporter activity"/>
    <property type="evidence" value="ECO:0007669"/>
    <property type="project" value="TreeGrafter"/>
</dbReference>
<keyword evidence="3 6" id="KW-0812">Transmembrane</keyword>
<comment type="subcellular location">
    <subcellularLocation>
        <location evidence="1">Membrane</location>
        <topology evidence="1">Multi-pass membrane protein</topology>
    </subcellularLocation>
</comment>
<dbReference type="GeneTree" id="ENSGT00940000157569"/>
<evidence type="ECO:0000256" key="2">
    <source>
        <dbReference type="ARBA" id="ARBA00022448"/>
    </source>
</evidence>
<dbReference type="PANTHER" id="PTHR11616">
    <property type="entry name" value="SODIUM/CHLORIDE DEPENDENT TRANSPORTER"/>
    <property type="match status" value="1"/>
</dbReference>
<reference evidence="8" key="1">
    <citation type="journal article" date="2006" name="Science">
        <title>Ancient noncoding elements conserved in the human genome.</title>
        <authorList>
            <person name="Venkatesh B."/>
            <person name="Kirkness E.F."/>
            <person name="Loh Y.H."/>
            <person name="Halpern A.L."/>
            <person name="Lee A.P."/>
            <person name="Johnson J."/>
            <person name="Dandona N."/>
            <person name="Viswanathan L.D."/>
            <person name="Tay A."/>
            <person name="Venter J.C."/>
            <person name="Strausberg R.L."/>
            <person name="Brenner S."/>
        </authorList>
    </citation>
    <scope>NUCLEOTIDE SEQUENCE [LARGE SCALE GENOMIC DNA]</scope>
</reference>
<evidence type="ECO:0000256" key="6">
    <source>
        <dbReference type="SAM" id="Phobius"/>
    </source>
</evidence>
<evidence type="ECO:0000256" key="4">
    <source>
        <dbReference type="ARBA" id="ARBA00022989"/>
    </source>
</evidence>
<protein>
    <submittedName>
        <fullName evidence="7">Sodium- and chloride-dependent GABA transporter 1-like</fullName>
    </submittedName>
</protein>
<dbReference type="GO" id="GO:0005886">
    <property type="term" value="C:plasma membrane"/>
    <property type="evidence" value="ECO:0007669"/>
    <property type="project" value="TreeGrafter"/>
</dbReference>
<dbReference type="Pfam" id="PF00209">
    <property type="entry name" value="SNF"/>
    <property type="match status" value="1"/>
</dbReference>
<dbReference type="InterPro" id="IPR037272">
    <property type="entry name" value="SNS_sf"/>
</dbReference>